<name>A0ABW2NT66_9ACTN</name>
<evidence type="ECO:0000313" key="1">
    <source>
        <dbReference type="EMBL" id="MFC7380593.1"/>
    </source>
</evidence>
<evidence type="ECO:0008006" key="3">
    <source>
        <dbReference type="Google" id="ProtNLM"/>
    </source>
</evidence>
<proteinExistence type="predicted"/>
<dbReference type="Gene3D" id="3.20.20.80">
    <property type="entry name" value="Glycosidases"/>
    <property type="match status" value="1"/>
</dbReference>
<organism evidence="1 2">
    <name type="scientific">Sphaerisporangium rhizosphaerae</name>
    <dbReference type="NCBI Taxonomy" id="2269375"/>
    <lineage>
        <taxon>Bacteria</taxon>
        <taxon>Bacillati</taxon>
        <taxon>Actinomycetota</taxon>
        <taxon>Actinomycetes</taxon>
        <taxon>Streptosporangiales</taxon>
        <taxon>Streptosporangiaceae</taxon>
        <taxon>Sphaerisporangium</taxon>
    </lineage>
</organism>
<protein>
    <recommendedName>
        <fullName evidence="3">GH18 domain-containing protein</fullName>
    </recommendedName>
</protein>
<accession>A0ABW2NT66</accession>
<comment type="caution">
    <text evidence="1">The sequence shown here is derived from an EMBL/GenBank/DDBJ whole genome shotgun (WGS) entry which is preliminary data.</text>
</comment>
<dbReference type="SUPFAM" id="SSF51445">
    <property type="entry name" value="(Trans)glycosidases"/>
    <property type="match status" value="1"/>
</dbReference>
<gene>
    <name evidence="1" type="ORF">ACFQSB_00165</name>
</gene>
<evidence type="ECO:0000313" key="2">
    <source>
        <dbReference type="Proteomes" id="UP001596496"/>
    </source>
</evidence>
<dbReference type="RefSeq" id="WP_380823628.1">
    <property type="nucleotide sequence ID" value="NZ_JBHTCG010000001.1"/>
</dbReference>
<dbReference type="Proteomes" id="UP001596496">
    <property type="component" value="Unassembled WGS sequence"/>
</dbReference>
<dbReference type="EMBL" id="JBHTCG010000001">
    <property type="protein sequence ID" value="MFC7380593.1"/>
    <property type="molecule type" value="Genomic_DNA"/>
</dbReference>
<keyword evidence="2" id="KW-1185">Reference proteome</keyword>
<dbReference type="InterPro" id="IPR017853">
    <property type="entry name" value="GH"/>
</dbReference>
<reference evidence="2" key="1">
    <citation type="journal article" date="2019" name="Int. J. Syst. Evol. Microbiol.">
        <title>The Global Catalogue of Microorganisms (GCM) 10K type strain sequencing project: providing services to taxonomists for standard genome sequencing and annotation.</title>
        <authorList>
            <consortium name="The Broad Institute Genomics Platform"/>
            <consortium name="The Broad Institute Genome Sequencing Center for Infectious Disease"/>
            <person name="Wu L."/>
            <person name="Ma J."/>
        </authorList>
    </citation>
    <scope>NUCLEOTIDE SEQUENCE [LARGE SCALE GENOMIC DNA]</scope>
    <source>
        <strain evidence="2">CECT 7649</strain>
    </source>
</reference>
<sequence length="348" mass="36726">MSVLHTRRRWRGVLALLSVPPLFLVVSGAWFSLLGSGEPAARPPRPAGQDALWLGHAWVDGRNGEPELAALAAHLRGGGIGEVYLHTGPLAYDGTLAPSLYPRAAWAVGALHRAVPGLRVHAWLGQRVEPGELDLGSPSVRANVVEAAGQVLAAGFDGVHYNFEPVPDGDPGLLELLDRTRAAIAPAHGVLSMSVHHIEPARGVALVGNALLGSTKWWTPGYLTQVARRVDQVAVMSYDTAQPTEDAYAGYVRRQTELALAAVPPATRLLMGLPAYHDDNLTHHASAETVAAAVRGVRLGLGANTRSGFGVALYVDFAATPADWTSYHRAWEAPSASIPPTSGRAAGP</sequence>